<protein>
    <submittedName>
        <fullName evidence="1">Unannotated protein</fullName>
    </submittedName>
</protein>
<dbReference type="Gene3D" id="3.40.50.2000">
    <property type="entry name" value="Glycogen Phosphorylase B"/>
    <property type="match status" value="2"/>
</dbReference>
<proteinExistence type="predicted"/>
<dbReference type="AlphaFoldDB" id="A0A6J6SAU1"/>
<gene>
    <name evidence="1" type="ORF">UFOPK2766_00369</name>
</gene>
<name>A0A6J6SAU1_9ZZZZ</name>
<dbReference type="GO" id="GO:0016757">
    <property type="term" value="F:glycosyltransferase activity"/>
    <property type="evidence" value="ECO:0007669"/>
    <property type="project" value="TreeGrafter"/>
</dbReference>
<dbReference type="PANTHER" id="PTHR12526">
    <property type="entry name" value="GLYCOSYLTRANSFERASE"/>
    <property type="match status" value="1"/>
</dbReference>
<dbReference type="PANTHER" id="PTHR12526:SF600">
    <property type="entry name" value="GLYCOSYL TRANSFERASE GROUP 1"/>
    <property type="match status" value="1"/>
</dbReference>
<reference evidence="1" key="1">
    <citation type="submission" date="2020-05" db="EMBL/GenBank/DDBJ databases">
        <authorList>
            <person name="Chiriac C."/>
            <person name="Salcher M."/>
            <person name="Ghai R."/>
            <person name="Kavagutti S V."/>
        </authorList>
    </citation>
    <scope>NUCLEOTIDE SEQUENCE</scope>
</reference>
<evidence type="ECO:0000313" key="1">
    <source>
        <dbReference type="EMBL" id="CAB4731873.1"/>
    </source>
</evidence>
<dbReference type="SUPFAM" id="SSF53756">
    <property type="entry name" value="UDP-Glycosyltransferase/glycogen phosphorylase"/>
    <property type="match status" value="1"/>
</dbReference>
<dbReference type="CDD" id="cd03801">
    <property type="entry name" value="GT4_PimA-like"/>
    <property type="match status" value="1"/>
</dbReference>
<accession>A0A6J6SAU1</accession>
<sequence length="354" mass="38998">MTLVALSEGPVDPEAFDKVAADCCSNIHVISRSRVTTVVSTLLAVLRGQPLQVGYFNSASAAREIDQIIAKEKPDHIYCQLIRTASYGRNNSIPRTLDYQDAFSASMQRRADQSPSWLRWIFALEARRIARYEERAFAWFDSQVIISEQDRDLLGFAGSEKVQIVRNGVDTEFFSPHSTPTDQRDLLFVGNMGYPPNVNAVTTLVSEILPLVREARPQTDLLIAGARPTKAVQQLAGAGIEVSGWLDDIRSAYERGRIMVVPLVIGAGLQNKILEAMSMGVPCITTELVNRAIGAVPDEEVLIASSAQEFAEQTLRLLESPELYSRISAGGLQLVQSRYSWQAVGETLSVAFTH</sequence>
<organism evidence="1">
    <name type="scientific">freshwater metagenome</name>
    <dbReference type="NCBI Taxonomy" id="449393"/>
    <lineage>
        <taxon>unclassified sequences</taxon>
        <taxon>metagenomes</taxon>
        <taxon>ecological metagenomes</taxon>
    </lineage>
</organism>
<dbReference type="EMBL" id="CAEZYU010000010">
    <property type="protein sequence ID" value="CAB4731873.1"/>
    <property type="molecule type" value="Genomic_DNA"/>
</dbReference>
<dbReference type="Pfam" id="PF13692">
    <property type="entry name" value="Glyco_trans_1_4"/>
    <property type="match status" value="1"/>
</dbReference>